<evidence type="ECO:0000256" key="2">
    <source>
        <dbReference type="ARBA" id="ARBA00011123"/>
    </source>
</evidence>
<proteinExistence type="inferred from homology"/>
<evidence type="ECO:0000256" key="1">
    <source>
        <dbReference type="ARBA" id="ARBA00005306"/>
    </source>
</evidence>
<dbReference type="SUPFAM" id="SSF55931">
    <property type="entry name" value="Glutamine synthetase/guanido kinase"/>
    <property type="match status" value="1"/>
</dbReference>
<evidence type="ECO:0000256" key="3">
    <source>
        <dbReference type="ARBA" id="ARBA00022598"/>
    </source>
</evidence>
<evidence type="ECO:0000259" key="11">
    <source>
        <dbReference type="SMART" id="SM00845"/>
    </source>
</evidence>
<dbReference type="InterPro" id="IPR042114">
    <property type="entry name" value="GatB_C_1"/>
</dbReference>
<dbReference type="FunFam" id="1.10.10.410:FF:000001">
    <property type="entry name" value="Aspartyl/glutamyl-tRNA(Asn/Gln) amidotransferase subunit B"/>
    <property type="match status" value="1"/>
</dbReference>
<dbReference type="GO" id="GO:0050567">
    <property type="term" value="F:glutaminyl-tRNA synthase (glutamine-hydrolyzing) activity"/>
    <property type="evidence" value="ECO:0007669"/>
    <property type="project" value="UniProtKB-UniRule"/>
</dbReference>
<evidence type="ECO:0000256" key="8">
    <source>
        <dbReference type="ARBA" id="ARBA00047380"/>
    </source>
</evidence>
<evidence type="ECO:0000256" key="6">
    <source>
        <dbReference type="ARBA" id="ARBA00022917"/>
    </source>
</evidence>
<dbReference type="PROSITE" id="PS01234">
    <property type="entry name" value="GATB"/>
    <property type="match status" value="1"/>
</dbReference>
<dbReference type="Gene3D" id="1.10.150.380">
    <property type="entry name" value="GatB domain, N-terminal subdomain"/>
    <property type="match status" value="1"/>
</dbReference>
<dbReference type="InterPro" id="IPR004413">
    <property type="entry name" value="GatB"/>
</dbReference>
<keyword evidence="4 10" id="KW-0547">Nucleotide-binding</keyword>
<organism evidence="12 13">
    <name type="scientific">Candidatus Brennerbacteria bacterium RIFOXYD1_FULL_41_16</name>
    <dbReference type="NCBI Taxonomy" id="1797529"/>
    <lineage>
        <taxon>Bacteria</taxon>
        <taxon>Candidatus Brenneribacteriota</taxon>
    </lineage>
</organism>
<keyword evidence="6 10" id="KW-0648">Protein biosynthesis</keyword>
<dbReference type="InterPro" id="IPR023168">
    <property type="entry name" value="GatB_Yqey_C_2"/>
</dbReference>
<evidence type="ECO:0000256" key="9">
    <source>
        <dbReference type="ARBA" id="ARBA00047913"/>
    </source>
</evidence>
<dbReference type="STRING" id="1797529.A2570_01640"/>
<evidence type="ECO:0000256" key="7">
    <source>
        <dbReference type="ARBA" id="ARBA00024799"/>
    </source>
</evidence>
<comment type="catalytic activity">
    <reaction evidence="9 10">
        <text>L-glutamyl-tRNA(Gln) + L-glutamine + ATP + H2O = L-glutaminyl-tRNA(Gln) + L-glutamate + ADP + phosphate + H(+)</text>
        <dbReference type="Rhea" id="RHEA:17521"/>
        <dbReference type="Rhea" id="RHEA-COMP:9681"/>
        <dbReference type="Rhea" id="RHEA-COMP:9684"/>
        <dbReference type="ChEBI" id="CHEBI:15377"/>
        <dbReference type="ChEBI" id="CHEBI:15378"/>
        <dbReference type="ChEBI" id="CHEBI:29985"/>
        <dbReference type="ChEBI" id="CHEBI:30616"/>
        <dbReference type="ChEBI" id="CHEBI:43474"/>
        <dbReference type="ChEBI" id="CHEBI:58359"/>
        <dbReference type="ChEBI" id="CHEBI:78520"/>
        <dbReference type="ChEBI" id="CHEBI:78521"/>
        <dbReference type="ChEBI" id="CHEBI:456216"/>
    </reaction>
</comment>
<sequence>MDRYFTTIGLEVHVELKTRTKMFCACLNDAKEIQPNKNVCPICLAHPGTLPVINLEAVKKVIRVGLSLSGKIPERSLFDRKNYFYPDLPKGYQISQYEHPLVSGGFLEINNEAGEKNKIAITRIHLEEDTGKLSHQGKNSLIDFNRAGVPLMELVTEPVIHSGPEARKFAEELRLLLRYLDVSSAEMENGQLRIEPNISVSKTEKLGTKVEIKNLNSFRSVEDSINFEVQRQIKILEAGDKIFQTNRGWNQEKNETFEQRSKEEAHDYRYFPEPDLPPLVIGSTAPKAMSGRSVFIDLQEIKNKLPELPWQRRERLAKLYGLEISQIEFLVQEKNAGDFFEEAASEFRSIDAKHKKESDVEKSKIIFNLISSDMRGLMAGDGISYQDLKTNPADISRLAEFFHLGKISSRAMKDILVEMFKTGQNPEEIIAAKNLLQVSDISELEAIVLEVIKVNPGPVKDFQSGKEQALQFLVGKVMAKTKGKANPSVLQDLIRKSI</sequence>
<dbReference type="InterPro" id="IPR014746">
    <property type="entry name" value="Gln_synth/guanido_kin_cat_dom"/>
</dbReference>
<comment type="catalytic activity">
    <reaction evidence="8 10">
        <text>L-aspartyl-tRNA(Asn) + L-glutamine + ATP + H2O = L-asparaginyl-tRNA(Asn) + L-glutamate + ADP + phosphate + 2 H(+)</text>
        <dbReference type="Rhea" id="RHEA:14513"/>
        <dbReference type="Rhea" id="RHEA-COMP:9674"/>
        <dbReference type="Rhea" id="RHEA-COMP:9677"/>
        <dbReference type="ChEBI" id="CHEBI:15377"/>
        <dbReference type="ChEBI" id="CHEBI:15378"/>
        <dbReference type="ChEBI" id="CHEBI:29985"/>
        <dbReference type="ChEBI" id="CHEBI:30616"/>
        <dbReference type="ChEBI" id="CHEBI:43474"/>
        <dbReference type="ChEBI" id="CHEBI:58359"/>
        <dbReference type="ChEBI" id="CHEBI:78515"/>
        <dbReference type="ChEBI" id="CHEBI:78516"/>
        <dbReference type="ChEBI" id="CHEBI:456216"/>
    </reaction>
</comment>
<dbReference type="SMART" id="SM00845">
    <property type="entry name" value="GatB_Yqey"/>
    <property type="match status" value="1"/>
</dbReference>
<dbReference type="InterPro" id="IPR003789">
    <property type="entry name" value="Asn/Gln_tRNA_amidoTrase-B-like"/>
</dbReference>
<dbReference type="NCBIfam" id="NF004014">
    <property type="entry name" value="PRK05477.1-4"/>
    <property type="match status" value="1"/>
</dbReference>
<accession>A0A1G1XN92</accession>
<comment type="caution">
    <text evidence="12">The sequence shown here is derived from an EMBL/GenBank/DDBJ whole genome shotgun (WGS) entry which is preliminary data.</text>
</comment>
<dbReference type="InterPro" id="IPR017958">
    <property type="entry name" value="Gln-tRNA_amidoTrfase_suB_CS"/>
</dbReference>
<dbReference type="InterPro" id="IPR018027">
    <property type="entry name" value="Asn/Gln_amidotransferase"/>
</dbReference>
<name>A0A1G1XN92_9BACT</name>
<dbReference type="HAMAP" id="MF_00121">
    <property type="entry name" value="GatB"/>
    <property type="match status" value="1"/>
</dbReference>
<gene>
    <name evidence="10" type="primary">gatB</name>
    <name evidence="12" type="ORF">A2570_01640</name>
</gene>
<dbReference type="Proteomes" id="UP000178570">
    <property type="component" value="Unassembled WGS sequence"/>
</dbReference>
<comment type="subunit">
    <text evidence="2 10">Heterotrimer of A, B and C subunits.</text>
</comment>
<dbReference type="EC" id="6.3.5.-" evidence="10"/>
<dbReference type="AlphaFoldDB" id="A0A1G1XN92"/>
<dbReference type="Pfam" id="PF02637">
    <property type="entry name" value="GatB_Yqey"/>
    <property type="match status" value="1"/>
</dbReference>
<dbReference type="SUPFAM" id="SSF89095">
    <property type="entry name" value="GatB/YqeY motif"/>
    <property type="match status" value="2"/>
</dbReference>
<dbReference type="EMBL" id="MHHY01000005">
    <property type="protein sequence ID" value="OGY40797.1"/>
    <property type="molecule type" value="Genomic_DNA"/>
</dbReference>
<dbReference type="InterPro" id="IPR006075">
    <property type="entry name" value="Asn/Gln-tRNA_Trfase_suB/E_cat"/>
</dbReference>
<evidence type="ECO:0000313" key="12">
    <source>
        <dbReference type="EMBL" id="OGY40797.1"/>
    </source>
</evidence>
<dbReference type="GO" id="GO:0005524">
    <property type="term" value="F:ATP binding"/>
    <property type="evidence" value="ECO:0007669"/>
    <property type="project" value="UniProtKB-KW"/>
</dbReference>
<dbReference type="Pfam" id="PF02934">
    <property type="entry name" value="GatB_N"/>
    <property type="match status" value="1"/>
</dbReference>
<dbReference type="InterPro" id="IPR017959">
    <property type="entry name" value="Asn/Gln-tRNA_amidoTrfase_suB/E"/>
</dbReference>
<protein>
    <recommendedName>
        <fullName evidence="10">Aspartyl/glutamyl-tRNA(Asn/Gln) amidotransferase subunit B</fullName>
        <shortName evidence="10">Asp/Glu-ADT subunit B</shortName>
        <ecNumber evidence="10">6.3.5.-</ecNumber>
    </recommendedName>
</protein>
<keyword evidence="3 10" id="KW-0436">Ligase</keyword>
<comment type="similarity">
    <text evidence="1 10">Belongs to the GatB/GatE family. GatB subfamily.</text>
</comment>
<keyword evidence="5 10" id="KW-0067">ATP-binding</keyword>
<evidence type="ECO:0000256" key="10">
    <source>
        <dbReference type="HAMAP-Rule" id="MF_00121"/>
    </source>
</evidence>
<evidence type="ECO:0000313" key="13">
    <source>
        <dbReference type="Proteomes" id="UP000178570"/>
    </source>
</evidence>
<dbReference type="NCBIfam" id="TIGR00133">
    <property type="entry name" value="gatB"/>
    <property type="match status" value="1"/>
</dbReference>
<dbReference type="GO" id="GO:0006412">
    <property type="term" value="P:translation"/>
    <property type="evidence" value="ECO:0007669"/>
    <property type="project" value="UniProtKB-UniRule"/>
</dbReference>
<evidence type="ECO:0000256" key="5">
    <source>
        <dbReference type="ARBA" id="ARBA00022840"/>
    </source>
</evidence>
<dbReference type="NCBIfam" id="NF004012">
    <property type="entry name" value="PRK05477.1-2"/>
    <property type="match status" value="1"/>
</dbReference>
<dbReference type="Gene3D" id="1.10.10.410">
    <property type="match status" value="1"/>
</dbReference>
<reference evidence="12 13" key="1">
    <citation type="journal article" date="2016" name="Nat. Commun.">
        <title>Thousands of microbial genomes shed light on interconnected biogeochemical processes in an aquifer system.</title>
        <authorList>
            <person name="Anantharaman K."/>
            <person name="Brown C.T."/>
            <person name="Hug L.A."/>
            <person name="Sharon I."/>
            <person name="Castelle C.J."/>
            <person name="Probst A.J."/>
            <person name="Thomas B.C."/>
            <person name="Singh A."/>
            <person name="Wilkins M.J."/>
            <person name="Karaoz U."/>
            <person name="Brodie E.L."/>
            <person name="Williams K.H."/>
            <person name="Hubbard S.S."/>
            <person name="Banfield J.F."/>
        </authorList>
    </citation>
    <scope>NUCLEOTIDE SEQUENCE [LARGE SCALE GENOMIC DNA]</scope>
</reference>
<dbReference type="GO" id="GO:0050566">
    <property type="term" value="F:asparaginyl-tRNA synthase (glutamine-hydrolyzing) activity"/>
    <property type="evidence" value="ECO:0007669"/>
    <property type="project" value="RHEA"/>
</dbReference>
<dbReference type="PANTHER" id="PTHR11659">
    <property type="entry name" value="GLUTAMYL-TRNA GLN AMIDOTRANSFERASE SUBUNIT B MITOCHONDRIAL AND PROKARYOTIC PET112-RELATED"/>
    <property type="match status" value="1"/>
</dbReference>
<evidence type="ECO:0000256" key="4">
    <source>
        <dbReference type="ARBA" id="ARBA00022741"/>
    </source>
</evidence>
<feature type="domain" description="Asn/Gln amidotransferase" evidence="11">
    <location>
        <begin position="338"/>
        <end position="498"/>
    </location>
</feature>
<comment type="function">
    <text evidence="7 10">Allows the formation of correctly charged Asn-tRNA(Asn) or Gln-tRNA(Gln) through the transamidation of misacylated Asp-tRNA(Asn) or Glu-tRNA(Gln) in organisms which lack either or both of asparaginyl-tRNA or glutaminyl-tRNA synthetases. The reaction takes place in the presence of glutamine and ATP through an activated phospho-Asp-tRNA(Asn) or phospho-Glu-tRNA(Gln).</text>
</comment>